<reference evidence="1" key="1">
    <citation type="journal article" date="2021" name="Proc. Natl. Acad. Sci. U.S.A.">
        <title>A Catalog of Tens of Thousands of Viruses from Human Metagenomes Reveals Hidden Associations with Chronic Diseases.</title>
        <authorList>
            <person name="Tisza M.J."/>
            <person name="Buck C.B."/>
        </authorList>
    </citation>
    <scope>NUCLEOTIDE SEQUENCE</scope>
    <source>
        <strain evidence="1">Cttm829</strain>
    </source>
</reference>
<protein>
    <submittedName>
        <fullName evidence="1">Uncharacterized protein</fullName>
    </submittedName>
</protein>
<proteinExistence type="predicted"/>
<evidence type="ECO:0000313" key="1">
    <source>
        <dbReference type="EMBL" id="DAE05382.1"/>
    </source>
</evidence>
<sequence length="124" mass="14076">MKSNSNIRPSIIEPLGNGAYHYNYNIVERQETDPETGEIKTVYDYDTVKVWDEPTYDKLVKAVIRATFDETQELSIINEYNAGVLGVTTDKADKEDAKKAYKDYLTFVAETKAKVKADLEAVED</sequence>
<organism evidence="1">
    <name type="scientific">Siphoviridae sp. cttm829</name>
    <dbReference type="NCBI Taxonomy" id="2825707"/>
    <lineage>
        <taxon>Viruses</taxon>
        <taxon>Duplodnaviria</taxon>
        <taxon>Heunggongvirae</taxon>
        <taxon>Uroviricota</taxon>
        <taxon>Caudoviricetes</taxon>
    </lineage>
</organism>
<accession>A0A8S5PE80</accession>
<dbReference type="EMBL" id="BK015409">
    <property type="protein sequence ID" value="DAE05382.1"/>
    <property type="molecule type" value="Genomic_DNA"/>
</dbReference>
<name>A0A8S5PE80_9CAUD</name>